<keyword evidence="3" id="KW-0378">Hydrolase</keyword>
<dbReference type="GO" id="GO:0004519">
    <property type="term" value="F:endonuclease activity"/>
    <property type="evidence" value="ECO:0007669"/>
    <property type="project" value="UniProtKB-KW"/>
</dbReference>
<feature type="coiled-coil region" evidence="1">
    <location>
        <begin position="230"/>
        <end position="281"/>
    </location>
</feature>
<evidence type="ECO:0000313" key="4">
    <source>
        <dbReference type="Proteomes" id="UP000185399"/>
    </source>
</evidence>
<organism evidence="3 4">
    <name type="scientific">Synechococcus phage ACG-2014a</name>
    <dbReference type="NCBI Taxonomy" id="1493507"/>
    <lineage>
        <taxon>Viruses</taxon>
        <taxon>Duplodnaviria</taxon>
        <taxon>Heunggongvirae</taxon>
        <taxon>Uroviricota</taxon>
        <taxon>Caudoviricetes</taxon>
        <taxon>Pantevenvirales</taxon>
        <taxon>Kyanoviridae</taxon>
        <taxon>Acionnavirus</taxon>
        <taxon>Acionnavirus monteraybay</taxon>
    </lineage>
</organism>
<sequence>MITFETIRWKNFLSTGDQWTEIQLNESQSTLIVGTNGAGKSTMLDALCFALFGKAFRKINKPQLVNSINEKGCKVEVTFSIGKDEYRVFRAIKPNAFELYKNNKLVDQDAATKDTQKYLEQSVLKLNFKSFTQVVILGSSTFVPFMQLAASHRREVIEDLLDINIFSNMNALLKDRVRTEQSHSRDCEHMVSIAEERVSSQTKLIESLQEVNNTRQKEKQDRIVSNEKLIDEEVNNKAKYTEQLSEIKESLEGVDDHKTILQELRQSQSDVNSELKSVSKQLKFFKANDECPTCQQEIDKNFKFAMVGALKVKGEDLSENFRGLTDKISDAISVIETIESISKKSFELNTRIQRSDKEIVRIEFENLGISKELLNLQNDTPSINSEVENLESLKNQLNDTKEQCGKVSKTLVEYQVVSNLLKDSGIKSQIIKKYIPVFNNLINKYLQSMDFFVNFTLDEEFNEIIKSRFRDEFSYASFSEGEKQKIDLALLFTWREVARMKNSVATNLLILDEVFDSSLDSSATAELLSILRSLGSETNLFVISHKGEILVDKFLRTIKFEKINDFSKMSDDS</sequence>
<dbReference type="SUPFAM" id="SSF52540">
    <property type="entry name" value="P-loop containing nucleoside triphosphate hydrolases"/>
    <property type="match status" value="1"/>
</dbReference>
<dbReference type="Pfam" id="PF02463">
    <property type="entry name" value="SMC_N"/>
    <property type="match status" value="1"/>
</dbReference>
<evidence type="ECO:0000256" key="1">
    <source>
        <dbReference type="SAM" id="Coils"/>
    </source>
</evidence>
<reference evidence="3 4" key="1">
    <citation type="submission" date="2013-12" db="EMBL/GenBank/DDBJ databases">
        <title>Ecological redundancy of diverse viral populations within a natural community.</title>
        <authorList>
            <person name="Gregory A.C."/>
            <person name="LaButti K."/>
            <person name="Copeland A."/>
            <person name="Woyke T."/>
            <person name="Sullivan M.B."/>
        </authorList>
    </citation>
    <scope>NUCLEOTIDE SEQUENCE [LARGE SCALE GENOMIC DNA]</scope>
    <source>
        <strain evidence="3">Syn7803C53</strain>
    </source>
</reference>
<dbReference type="InterPro" id="IPR003395">
    <property type="entry name" value="RecF/RecN/SMC_N"/>
</dbReference>
<feature type="domain" description="RecF/RecN/SMC N-terminal" evidence="2">
    <location>
        <begin position="5"/>
        <end position="550"/>
    </location>
</feature>
<dbReference type="PANTHER" id="PTHR32114">
    <property type="entry name" value="ABC TRANSPORTER ABCH.3"/>
    <property type="match status" value="1"/>
</dbReference>
<protein>
    <submittedName>
        <fullName evidence="3">Gpre46 combination endonuclease</fullName>
    </submittedName>
</protein>
<gene>
    <name evidence="3" type="ORF">Syn7803C53_123</name>
</gene>
<dbReference type="Proteomes" id="UP000185399">
    <property type="component" value="Segment"/>
</dbReference>
<dbReference type="InterPro" id="IPR027417">
    <property type="entry name" value="P-loop_NTPase"/>
</dbReference>
<dbReference type="SUPFAM" id="SSF75712">
    <property type="entry name" value="Rad50 coiled-coil Zn hook"/>
    <property type="match status" value="1"/>
</dbReference>
<keyword evidence="3" id="KW-0540">Nuclease</keyword>
<dbReference type="EMBL" id="KJ019033">
    <property type="protein sequence ID" value="AIX15820.1"/>
    <property type="molecule type" value="Genomic_DNA"/>
</dbReference>
<dbReference type="PANTHER" id="PTHR32114:SF2">
    <property type="entry name" value="ABC TRANSPORTER ABCH.3"/>
    <property type="match status" value="1"/>
</dbReference>
<keyword evidence="3" id="KW-0255">Endonuclease</keyword>
<dbReference type="CDD" id="cd00267">
    <property type="entry name" value="ABC_ATPase"/>
    <property type="match status" value="1"/>
</dbReference>
<evidence type="ECO:0000313" key="3">
    <source>
        <dbReference type="EMBL" id="AIX15820.1"/>
    </source>
</evidence>
<accession>A0A0E3ETG1</accession>
<dbReference type="Gene3D" id="3.40.50.300">
    <property type="entry name" value="P-loop containing nucleotide triphosphate hydrolases"/>
    <property type="match status" value="2"/>
</dbReference>
<proteinExistence type="predicted"/>
<evidence type="ECO:0000259" key="2">
    <source>
        <dbReference type="Pfam" id="PF02463"/>
    </source>
</evidence>
<name>A0A0E3ETG1_9CAUD</name>
<keyword evidence="1" id="KW-0175">Coiled coil</keyword>
<feature type="coiled-coil region" evidence="1">
    <location>
        <begin position="383"/>
        <end position="410"/>
    </location>
</feature>